<reference evidence="2 3" key="1">
    <citation type="submission" date="2020-08" db="EMBL/GenBank/DDBJ databases">
        <title>Genome public.</title>
        <authorList>
            <person name="Liu C."/>
            <person name="Sun Q."/>
        </authorList>
    </citation>
    <scope>NUCLEOTIDE SEQUENCE [LARGE SCALE GENOMIC DNA]</scope>
    <source>
        <strain evidence="2 3">NSJ-13</strain>
    </source>
</reference>
<dbReference type="PANTHER" id="PTHR34580:SF1">
    <property type="entry name" value="PROTEIN PAFC"/>
    <property type="match status" value="1"/>
</dbReference>
<dbReference type="Pfam" id="PF13280">
    <property type="entry name" value="WYL"/>
    <property type="match status" value="1"/>
</dbReference>
<feature type="domain" description="WYL" evidence="1">
    <location>
        <begin position="154"/>
        <end position="229"/>
    </location>
</feature>
<proteinExistence type="predicted"/>
<dbReference type="RefSeq" id="WP_186864614.1">
    <property type="nucleotide sequence ID" value="NZ_JACOPE010000001.1"/>
</dbReference>
<accession>A0ABR7G5L7</accession>
<sequence length="316" mass="37327">MDKSSDAKSERILSIYSRLRQGKVIYKAEESLHFDVAQRTIQRDIADIQCFLNNQNSETGEIQEIVFDRQSGGYRLETKLQNCLTGSELLAVCKVLLESRSLVKEEMFPIINKLINTCSDEKQKKLVKEYIGNEMHHYIELQHHEKLLNKLWILEGSIKKQSYIEVEYQRVNNKKLVKRRLKPVGIMFSEFYFYLTAYIEDIDKEEHFSNPNDSFPTIYRVDRIENMQVLDEHFIVPYAERFEEGEFRKRVQFMYGGRLQKVKLKCKQSIVEAVLDRFPTAEITKREGEEWEIKVEVFGNGIDMWLKGQGDKVKML</sequence>
<dbReference type="InterPro" id="IPR051534">
    <property type="entry name" value="CBASS_pafABC_assoc_protein"/>
</dbReference>
<dbReference type="PROSITE" id="PS52050">
    <property type="entry name" value="WYL"/>
    <property type="match status" value="1"/>
</dbReference>
<dbReference type="PANTHER" id="PTHR34580">
    <property type="match status" value="1"/>
</dbReference>
<evidence type="ECO:0000313" key="3">
    <source>
        <dbReference type="Proteomes" id="UP000631576"/>
    </source>
</evidence>
<protein>
    <submittedName>
        <fullName evidence="2">WYL domain-containing protein</fullName>
    </submittedName>
</protein>
<gene>
    <name evidence="2" type="ORF">H8S40_03975</name>
</gene>
<name>A0ABR7G5L7_9FIRM</name>
<evidence type="ECO:0000259" key="1">
    <source>
        <dbReference type="Pfam" id="PF13280"/>
    </source>
</evidence>
<keyword evidence="3" id="KW-1185">Reference proteome</keyword>
<organism evidence="2 3">
    <name type="scientific">Ruminococcus hominis</name>
    <dbReference type="NCBI Taxonomy" id="2763065"/>
    <lineage>
        <taxon>Bacteria</taxon>
        <taxon>Bacillati</taxon>
        <taxon>Bacillota</taxon>
        <taxon>Clostridia</taxon>
        <taxon>Eubacteriales</taxon>
        <taxon>Oscillospiraceae</taxon>
        <taxon>Ruminococcus</taxon>
    </lineage>
</organism>
<dbReference type="EMBL" id="JACOPE010000001">
    <property type="protein sequence ID" value="MBC5682733.1"/>
    <property type="molecule type" value="Genomic_DNA"/>
</dbReference>
<comment type="caution">
    <text evidence="2">The sequence shown here is derived from an EMBL/GenBank/DDBJ whole genome shotgun (WGS) entry which is preliminary data.</text>
</comment>
<evidence type="ECO:0000313" key="2">
    <source>
        <dbReference type="EMBL" id="MBC5682733.1"/>
    </source>
</evidence>
<dbReference type="Proteomes" id="UP000631576">
    <property type="component" value="Unassembled WGS sequence"/>
</dbReference>
<dbReference type="InterPro" id="IPR026881">
    <property type="entry name" value="WYL_dom"/>
</dbReference>